<keyword evidence="1" id="KW-0175">Coiled coil</keyword>
<evidence type="ECO:0000313" key="4">
    <source>
        <dbReference type="Proteomes" id="UP001596514"/>
    </source>
</evidence>
<evidence type="ECO:0008006" key="5">
    <source>
        <dbReference type="Google" id="ProtNLM"/>
    </source>
</evidence>
<feature type="region of interest" description="Disordered" evidence="2">
    <location>
        <begin position="1"/>
        <end position="24"/>
    </location>
</feature>
<reference evidence="4" key="1">
    <citation type="journal article" date="2019" name="Int. J. Syst. Evol. Microbiol.">
        <title>The Global Catalogue of Microorganisms (GCM) 10K type strain sequencing project: providing services to taxonomists for standard genome sequencing and annotation.</title>
        <authorList>
            <consortium name="The Broad Institute Genomics Platform"/>
            <consortium name="The Broad Institute Genome Sequencing Center for Infectious Disease"/>
            <person name="Wu L."/>
            <person name="Ma J."/>
        </authorList>
    </citation>
    <scope>NUCLEOTIDE SEQUENCE [LARGE SCALE GENOMIC DNA]</scope>
    <source>
        <strain evidence="4">JCM 10083</strain>
    </source>
</reference>
<accession>A0ABW2SWX9</accession>
<evidence type="ECO:0000256" key="2">
    <source>
        <dbReference type="SAM" id="MobiDB-lite"/>
    </source>
</evidence>
<evidence type="ECO:0000313" key="3">
    <source>
        <dbReference type="EMBL" id="MFC7600189.1"/>
    </source>
</evidence>
<sequence>MSEDPSRAFAPFAALEKGPDDPDTGRMCARSGCVNRLEPTGRRSGRPALYCGDACRAAAHRARTATHTPVVAEALRRTGALSGDLLSAGEQWSAQLTAFTEALSAATAGALTQIDAAEQAAEEARAAAAAAEQRTTDAQHKAQAAITAGEKAIQQAVAAQQRAEDSERAAWRAAGEHESERARAQQAATAAVERAAAAERATRRITSERDALQGVLDAERRQAKAAADDHDRQIATLQTTLADRTVDLDQARIDLKAAGSRTERAETDRQKAHQDAEVARAETGRVREELTAHITRLKEKLATEREDLRQTRVHRDEARTATAVADARLEALQQALERAEHRAQAAEQREEVAQQTISRLLALQPVPETASTEGSGGTAPREDFPERP</sequence>
<keyword evidence="4" id="KW-1185">Reference proteome</keyword>
<name>A0ABW2SWX9_9ACTN</name>
<comment type="caution">
    <text evidence="3">The sequence shown here is derived from an EMBL/GenBank/DDBJ whole genome shotgun (WGS) entry which is preliminary data.</text>
</comment>
<proteinExistence type="predicted"/>
<organism evidence="3 4">
    <name type="scientific">Streptosporangium amethystogenes subsp. fukuiense</name>
    <dbReference type="NCBI Taxonomy" id="698418"/>
    <lineage>
        <taxon>Bacteria</taxon>
        <taxon>Bacillati</taxon>
        <taxon>Actinomycetota</taxon>
        <taxon>Actinomycetes</taxon>
        <taxon>Streptosporangiales</taxon>
        <taxon>Streptosporangiaceae</taxon>
        <taxon>Streptosporangium</taxon>
    </lineage>
</organism>
<feature type="coiled-coil region" evidence="1">
    <location>
        <begin position="114"/>
        <end position="141"/>
    </location>
</feature>
<feature type="region of interest" description="Disordered" evidence="2">
    <location>
        <begin position="156"/>
        <end position="185"/>
    </location>
</feature>
<feature type="coiled-coil region" evidence="1">
    <location>
        <begin position="287"/>
        <end position="356"/>
    </location>
</feature>
<feature type="compositionally biased region" description="Basic and acidic residues" evidence="2">
    <location>
        <begin position="162"/>
        <end position="183"/>
    </location>
</feature>
<protein>
    <recommendedName>
        <fullName evidence="5">Chromosome segregation ATPase</fullName>
    </recommendedName>
</protein>
<dbReference type="Proteomes" id="UP001596514">
    <property type="component" value="Unassembled WGS sequence"/>
</dbReference>
<dbReference type="RefSeq" id="WP_343971231.1">
    <property type="nucleotide sequence ID" value="NZ_BAAAGK010000088.1"/>
</dbReference>
<evidence type="ECO:0000256" key="1">
    <source>
        <dbReference type="SAM" id="Coils"/>
    </source>
</evidence>
<dbReference type="EMBL" id="JBHTEE010000001">
    <property type="protein sequence ID" value="MFC7600189.1"/>
    <property type="molecule type" value="Genomic_DNA"/>
</dbReference>
<gene>
    <name evidence="3" type="ORF">ACFQVD_08730</name>
</gene>
<feature type="region of interest" description="Disordered" evidence="2">
    <location>
        <begin position="362"/>
        <end position="388"/>
    </location>
</feature>